<organism evidence="1 2">
    <name type="scientific">Microbacterium pygmaeum</name>
    <dbReference type="NCBI Taxonomy" id="370764"/>
    <lineage>
        <taxon>Bacteria</taxon>
        <taxon>Bacillati</taxon>
        <taxon>Actinomycetota</taxon>
        <taxon>Actinomycetes</taxon>
        <taxon>Micrococcales</taxon>
        <taxon>Microbacteriaceae</taxon>
        <taxon>Microbacterium</taxon>
    </lineage>
</organism>
<dbReference type="STRING" id="370764.SAMN04489810_1566"/>
<reference evidence="1 2" key="1">
    <citation type="submission" date="2016-10" db="EMBL/GenBank/DDBJ databases">
        <authorList>
            <person name="de Groot N.N."/>
        </authorList>
    </citation>
    <scope>NUCLEOTIDE SEQUENCE [LARGE SCALE GENOMIC DNA]</scope>
    <source>
        <strain evidence="1 2">DSM 23142</strain>
    </source>
</reference>
<dbReference type="AlphaFoldDB" id="A0A1G7XX39"/>
<keyword evidence="2" id="KW-1185">Reference proteome</keyword>
<evidence type="ECO:0000313" key="2">
    <source>
        <dbReference type="Proteomes" id="UP000199009"/>
    </source>
</evidence>
<sequence>MFRSEAGEVSHNAALAWVESPLQLIGAAEWAAANSVEVPVAGRLTAQMSETADALVARGAFFATLEPYLGIPWQLLARHSHWLIGDGFSGQFRLAASILRPRRITFLDDGANTRAFADVLLGRRPFARPGVDERGMTTRLVPFALHRIHTRARAHTVDFFTAFELGELRLTELADRGMGVRRHAFEWTRRTAPDPDLPSARLVLGSARPVDGRMSLDDYLGWVAGHASAGAVTYLPHRREPATQLAAVTAIENVTVSRLALPVELVLAGTRRPLQILTLPSSITTTLPLVLDGTGSVVHIGDASDTTALTERDR</sequence>
<name>A0A1G7XX39_9MICO</name>
<dbReference type="EMBL" id="LT629692">
    <property type="protein sequence ID" value="SDG88717.1"/>
    <property type="molecule type" value="Genomic_DNA"/>
</dbReference>
<accession>A0A1G7XX39</accession>
<proteinExistence type="predicted"/>
<evidence type="ECO:0000313" key="1">
    <source>
        <dbReference type="EMBL" id="SDG88717.1"/>
    </source>
</evidence>
<dbReference type="Proteomes" id="UP000199009">
    <property type="component" value="Chromosome I"/>
</dbReference>
<protein>
    <submittedName>
        <fullName evidence="1">Uncharacterized protein</fullName>
    </submittedName>
</protein>
<gene>
    <name evidence="1" type="ORF">SAMN04489810_1566</name>
</gene>